<sequence length="98" mass="11034">MSSLASPAPVRPDGATAALGWGKTGALRGRTITRAQLLTGGQHTPVLYVRSARPTRLRFLLRCQQRRRWVLRSRRQFVVYRGECATSPRMFVGLRLGR</sequence>
<reference evidence="1" key="1">
    <citation type="journal article" date="2022" name="bioRxiv">
        <title>Sequencing and chromosome-scale assembly of the giantPleurodeles waltlgenome.</title>
        <authorList>
            <person name="Brown T."/>
            <person name="Elewa A."/>
            <person name="Iarovenko S."/>
            <person name="Subramanian E."/>
            <person name="Araus A.J."/>
            <person name="Petzold A."/>
            <person name="Susuki M."/>
            <person name="Suzuki K.-i.T."/>
            <person name="Hayashi T."/>
            <person name="Toyoda A."/>
            <person name="Oliveira C."/>
            <person name="Osipova E."/>
            <person name="Leigh N.D."/>
            <person name="Simon A."/>
            <person name="Yun M.H."/>
        </authorList>
    </citation>
    <scope>NUCLEOTIDE SEQUENCE</scope>
    <source>
        <strain evidence="1">20211129_DDA</strain>
        <tissue evidence="1">Liver</tissue>
    </source>
</reference>
<protein>
    <submittedName>
        <fullName evidence="1">Uncharacterized protein</fullName>
    </submittedName>
</protein>
<dbReference type="Proteomes" id="UP001066276">
    <property type="component" value="Chromosome 9"/>
</dbReference>
<keyword evidence="2" id="KW-1185">Reference proteome</keyword>
<name>A0AAV7MQM7_PLEWA</name>
<proteinExistence type="predicted"/>
<dbReference type="EMBL" id="JANPWB010000013">
    <property type="protein sequence ID" value="KAJ1106051.1"/>
    <property type="molecule type" value="Genomic_DNA"/>
</dbReference>
<gene>
    <name evidence="1" type="ORF">NDU88_003454</name>
</gene>
<organism evidence="1 2">
    <name type="scientific">Pleurodeles waltl</name>
    <name type="common">Iberian ribbed newt</name>
    <dbReference type="NCBI Taxonomy" id="8319"/>
    <lineage>
        <taxon>Eukaryota</taxon>
        <taxon>Metazoa</taxon>
        <taxon>Chordata</taxon>
        <taxon>Craniata</taxon>
        <taxon>Vertebrata</taxon>
        <taxon>Euteleostomi</taxon>
        <taxon>Amphibia</taxon>
        <taxon>Batrachia</taxon>
        <taxon>Caudata</taxon>
        <taxon>Salamandroidea</taxon>
        <taxon>Salamandridae</taxon>
        <taxon>Pleurodelinae</taxon>
        <taxon>Pleurodeles</taxon>
    </lineage>
</organism>
<dbReference type="AlphaFoldDB" id="A0AAV7MQM7"/>
<evidence type="ECO:0000313" key="1">
    <source>
        <dbReference type="EMBL" id="KAJ1106051.1"/>
    </source>
</evidence>
<evidence type="ECO:0000313" key="2">
    <source>
        <dbReference type="Proteomes" id="UP001066276"/>
    </source>
</evidence>
<accession>A0AAV7MQM7</accession>
<comment type="caution">
    <text evidence="1">The sequence shown here is derived from an EMBL/GenBank/DDBJ whole genome shotgun (WGS) entry which is preliminary data.</text>
</comment>